<dbReference type="SUPFAM" id="SSF53474">
    <property type="entry name" value="alpha/beta-Hydrolases"/>
    <property type="match status" value="1"/>
</dbReference>
<dbReference type="Proteomes" id="UP001589691">
    <property type="component" value="Unassembled WGS sequence"/>
</dbReference>
<dbReference type="EMBL" id="JBHLZY010000020">
    <property type="protein sequence ID" value="MFB9769908.1"/>
    <property type="molecule type" value="Genomic_DNA"/>
</dbReference>
<feature type="domain" description="BD-FAE-like" evidence="3">
    <location>
        <begin position="26"/>
        <end position="127"/>
    </location>
</feature>
<dbReference type="Pfam" id="PF00326">
    <property type="entry name" value="Peptidase_S9"/>
    <property type="match status" value="1"/>
</dbReference>
<sequence length="267" mass="29023">MQVIQQKLPGTAARLTGFLHSPDQNAHQTALPAVIIVPGGSYTMIPTGQAESLAMAFAGRGYHAFFLEYTLRTAIEPLELAPVYDLARAVRYLKHHAHAWHLDPHQVTAAGFSAGGHVVALYNDYWHDQLPADLDVAASELQLAQVILSYPVISPLLGFPKDSATIHKWSATPAKLAAEQHVNAFNRPTFLWATADDPIVPAANTLAYATALAQAAIPYELHIFKHGPHGIALANTQTAWKPDANQPHVAHWLDLACEWLAAQNTAH</sequence>
<protein>
    <submittedName>
        <fullName evidence="4">Alpha/beta hydrolase</fullName>
    </submittedName>
</protein>
<dbReference type="RefSeq" id="WP_137641619.1">
    <property type="nucleotide sequence ID" value="NZ_BJEA01000001.1"/>
</dbReference>
<dbReference type="InterPro" id="IPR050300">
    <property type="entry name" value="GDXG_lipolytic_enzyme"/>
</dbReference>
<evidence type="ECO:0000313" key="4">
    <source>
        <dbReference type="EMBL" id="MFB9769908.1"/>
    </source>
</evidence>
<dbReference type="PANTHER" id="PTHR48081">
    <property type="entry name" value="AB HYDROLASE SUPERFAMILY PROTEIN C4A8.06C"/>
    <property type="match status" value="1"/>
</dbReference>
<keyword evidence="1 4" id="KW-0378">Hydrolase</keyword>
<feature type="domain" description="Peptidase S9 prolyl oligopeptidase catalytic" evidence="2">
    <location>
        <begin position="180"/>
        <end position="240"/>
    </location>
</feature>
<accession>A0ABV5WV91</accession>
<organism evidence="4 5">
    <name type="scientific">Lactiplantibacillus modestisalitolerans</name>
    <dbReference type="NCBI Taxonomy" id="1457219"/>
    <lineage>
        <taxon>Bacteria</taxon>
        <taxon>Bacillati</taxon>
        <taxon>Bacillota</taxon>
        <taxon>Bacilli</taxon>
        <taxon>Lactobacillales</taxon>
        <taxon>Lactobacillaceae</taxon>
        <taxon>Lactiplantibacillus</taxon>
    </lineage>
</organism>
<dbReference type="Pfam" id="PF20434">
    <property type="entry name" value="BD-FAE"/>
    <property type="match status" value="1"/>
</dbReference>
<proteinExistence type="predicted"/>
<dbReference type="PANTHER" id="PTHR48081:SF6">
    <property type="entry name" value="PEPTIDASE S9 PROLYL OLIGOPEPTIDASE CATALYTIC DOMAIN-CONTAINING PROTEIN"/>
    <property type="match status" value="1"/>
</dbReference>
<dbReference type="InterPro" id="IPR001375">
    <property type="entry name" value="Peptidase_S9_cat"/>
</dbReference>
<dbReference type="Gene3D" id="3.40.50.1820">
    <property type="entry name" value="alpha/beta hydrolase"/>
    <property type="match status" value="1"/>
</dbReference>
<evidence type="ECO:0000259" key="3">
    <source>
        <dbReference type="Pfam" id="PF20434"/>
    </source>
</evidence>
<gene>
    <name evidence="4" type="ORF">ACFFLI_08560</name>
</gene>
<comment type="caution">
    <text evidence="4">The sequence shown here is derived from an EMBL/GenBank/DDBJ whole genome shotgun (WGS) entry which is preliminary data.</text>
</comment>
<evidence type="ECO:0000259" key="2">
    <source>
        <dbReference type="Pfam" id="PF00326"/>
    </source>
</evidence>
<name>A0ABV5WV91_9LACO</name>
<dbReference type="InterPro" id="IPR029058">
    <property type="entry name" value="AB_hydrolase_fold"/>
</dbReference>
<dbReference type="InterPro" id="IPR049492">
    <property type="entry name" value="BD-FAE-like_dom"/>
</dbReference>
<keyword evidence="5" id="KW-1185">Reference proteome</keyword>
<reference evidence="4 5" key="1">
    <citation type="submission" date="2024-09" db="EMBL/GenBank/DDBJ databases">
        <authorList>
            <person name="Sun Q."/>
            <person name="Mori K."/>
        </authorList>
    </citation>
    <scope>NUCLEOTIDE SEQUENCE [LARGE SCALE GENOMIC DNA]</scope>
    <source>
        <strain evidence="4 5">TBRC 4576</strain>
    </source>
</reference>
<dbReference type="GO" id="GO:0016787">
    <property type="term" value="F:hydrolase activity"/>
    <property type="evidence" value="ECO:0007669"/>
    <property type="project" value="UniProtKB-KW"/>
</dbReference>
<evidence type="ECO:0000313" key="5">
    <source>
        <dbReference type="Proteomes" id="UP001589691"/>
    </source>
</evidence>
<evidence type="ECO:0000256" key="1">
    <source>
        <dbReference type="ARBA" id="ARBA00022801"/>
    </source>
</evidence>